<evidence type="ECO:0000313" key="3">
    <source>
        <dbReference type="Proteomes" id="UP000799437"/>
    </source>
</evidence>
<evidence type="ECO:0000256" key="1">
    <source>
        <dbReference type="SAM" id="MobiDB-lite"/>
    </source>
</evidence>
<dbReference type="AlphaFoldDB" id="A0A6A6WFQ1"/>
<accession>A0A6A6WFQ1</accession>
<feature type="compositionally biased region" description="Acidic residues" evidence="1">
    <location>
        <begin position="268"/>
        <end position="284"/>
    </location>
</feature>
<evidence type="ECO:0000313" key="2">
    <source>
        <dbReference type="EMBL" id="KAF2760999.1"/>
    </source>
</evidence>
<sequence length="527" mass="59136">MEDHVPHLLAEPMHTVEISLGKYYLWTGEVPAWPVIVSTSEKMTGEQQRPEHDSIAVLRLAKRNIQRIWVKPRDLSPYDYPPVQKLLENAHAHNMVQTTNGGYPDLKYWEAVMAIKEPAEDDCMIVEVRKLEPDHPQSVAKDGVRFNSNESLPCPTRFSKAVTTTDLTSRFGLRASVELPKALTCGDAKRKSKVEMSAPVAKKTCKDVFDVGAKSDHHLNALIRVPLEHGQMTIYDPRVALPSEAHSRLTDSQNQARIAYDDIEELSSVEVSSDETENEEDEEDRPVSQSPPPNVSDPFTQAKIAAKWRRVLNNRKVTLMIGGGLTSSGQQVPSKDFVFDAKVVESWGLSNTKTKDPERGYVIKSATWSAIDPRHFSLIHDIVTEGDFAPHLVDWKTQTLCPKAALSDKEKRLALTECTYVWRIASHRALANIMEHVKLKIEALRPIPYATLARSLGTFFKDPLHDQSMEADKGMRKVLEGCLEEVVDEIKADMPLLAHIRDKKRCSDSLSKLLSHVLDKTGTDSSN</sequence>
<dbReference type="RefSeq" id="XP_033603450.1">
    <property type="nucleotide sequence ID" value="XM_033745251.1"/>
</dbReference>
<proteinExistence type="predicted"/>
<dbReference type="EMBL" id="ML996567">
    <property type="protein sequence ID" value="KAF2760999.1"/>
    <property type="molecule type" value="Genomic_DNA"/>
</dbReference>
<keyword evidence="3" id="KW-1185">Reference proteome</keyword>
<feature type="region of interest" description="Disordered" evidence="1">
    <location>
        <begin position="268"/>
        <end position="299"/>
    </location>
</feature>
<gene>
    <name evidence="2" type="ORF">EJ05DRAFT_483421</name>
</gene>
<dbReference type="Proteomes" id="UP000799437">
    <property type="component" value="Unassembled WGS sequence"/>
</dbReference>
<organism evidence="2 3">
    <name type="scientific">Pseudovirgaria hyperparasitica</name>
    <dbReference type="NCBI Taxonomy" id="470096"/>
    <lineage>
        <taxon>Eukaryota</taxon>
        <taxon>Fungi</taxon>
        <taxon>Dikarya</taxon>
        <taxon>Ascomycota</taxon>
        <taxon>Pezizomycotina</taxon>
        <taxon>Dothideomycetes</taxon>
        <taxon>Dothideomycetes incertae sedis</taxon>
        <taxon>Acrospermales</taxon>
        <taxon>Acrospermaceae</taxon>
        <taxon>Pseudovirgaria</taxon>
    </lineage>
</organism>
<reference evidence="2" key="1">
    <citation type="journal article" date="2020" name="Stud. Mycol.">
        <title>101 Dothideomycetes genomes: a test case for predicting lifestyles and emergence of pathogens.</title>
        <authorList>
            <person name="Haridas S."/>
            <person name="Albert R."/>
            <person name="Binder M."/>
            <person name="Bloem J."/>
            <person name="Labutti K."/>
            <person name="Salamov A."/>
            <person name="Andreopoulos B."/>
            <person name="Baker S."/>
            <person name="Barry K."/>
            <person name="Bills G."/>
            <person name="Bluhm B."/>
            <person name="Cannon C."/>
            <person name="Castanera R."/>
            <person name="Culley D."/>
            <person name="Daum C."/>
            <person name="Ezra D."/>
            <person name="Gonzalez J."/>
            <person name="Henrissat B."/>
            <person name="Kuo A."/>
            <person name="Liang C."/>
            <person name="Lipzen A."/>
            <person name="Lutzoni F."/>
            <person name="Magnuson J."/>
            <person name="Mondo S."/>
            <person name="Nolan M."/>
            <person name="Ohm R."/>
            <person name="Pangilinan J."/>
            <person name="Park H.-J."/>
            <person name="Ramirez L."/>
            <person name="Alfaro M."/>
            <person name="Sun H."/>
            <person name="Tritt A."/>
            <person name="Yoshinaga Y."/>
            <person name="Zwiers L.-H."/>
            <person name="Turgeon B."/>
            <person name="Goodwin S."/>
            <person name="Spatafora J."/>
            <person name="Crous P."/>
            <person name="Grigoriev I."/>
        </authorList>
    </citation>
    <scope>NUCLEOTIDE SEQUENCE</scope>
    <source>
        <strain evidence="2">CBS 121739</strain>
    </source>
</reference>
<name>A0A6A6WFQ1_9PEZI</name>
<dbReference type="GeneID" id="54486305"/>
<protein>
    <submittedName>
        <fullName evidence="2">Uncharacterized protein</fullName>
    </submittedName>
</protein>